<keyword evidence="1" id="KW-0472">Membrane</keyword>
<evidence type="ECO:0000313" key="3">
    <source>
        <dbReference type="Proteomes" id="UP000748531"/>
    </source>
</evidence>
<gene>
    <name evidence="2" type="ORF">PHET_05301</name>
</gene>
<comment type="caution">
    <text evidence="2">The sequence shown here is derived from an EMBL/GenBank/DDBJ whole genome shotgun (WGS) entry which is preliminary data.</text>
</comment>
<name>A0A8J4X059_9TREM</name>
<accession>A0A8J4X059</accession>
<keyword evidence="3" id="KW-1185">Reference proteome</keyword>
<feature type="transmembrane region" description="Helical" evidence="1">
    <location>
        <begin position="58"/>
        <end position="79"/>
    </location>
</feature>
<evidence type="ECO:0000313" key="2">
    <source>
        <dbReference type="EMBL" id="KAF5401437.1"/>
    </source>
</evidence>
<keyword evidence="1" id="KW-1133">Transmembrane helix</keyword>
<proteinExistence type="predicted"/>
<dbReference type="AlphaFoldDB" id="A0A8J4X059"/>
<protein>
    <submittedName>
        <fullName evidence="2">Uncharacterized protein</fullName>
    </submittedName>
</protein>
<sequence length="88" mass="10177">MCQSESRFLTLNGTSGQAVSIQNYTLRYLHFLDRMEITQRIQSHESTITSNGEDENDIMIIMIMIIMIIITIDNTMNIISISDHLRLK</sequence>
<dbReference type="Proteomes" id="UP000748531">
    <property type="component" value="Unassembled WGS sequence"/>
</dbReference>
<reference evidence="2" key="1">
    <citation type="submission" date="2019-05" db="EMBL/GenBank/DDBJ databases">
        <title>Annotation for the trematode Paragonimus heterotremus.</title>
        <authorList>
            <person name="Choi Y.-J."/>
        </authorList>
    </citation>
    <scope>NUCLEOTIDE SEQUENCE</scope>
    <source>
        <strain evidence="2">LC</strain>
    </source>
</reference>
<organism evidence="2 3">
    <name type="scientific">Paragonimus heterotremus</name>
    <dbReference type="NCBI Taxonomy" id="100268"/>
    <lineage>
        <taxon>Eukaryota</taxon>
        <taxon>Metazoa</taxon>
        <taxon>Spiralia</taxon>
        <taxon>Lophotrochozoa</taxon>
        <taxon>Platyhelminthes</taxon>
        <taxon>Trematoda</taxon>
        <taxon>Digenea</taxon>
        <taxon>Plagiorchiida</taxon>
        <taxon>Troglotremata</taxon>
        <taxon>Troglotrematidae</taxon>
        <taxon>Paragonimus</taxon>
    </lineage>
</organism>
<evidence type="ECO:0000256" key="1">
    <source>
        <dbReference type="SAM" id="Phobius"/>
    </source>
</evidence>
<keyword evidence="1" id="KW-0812">Transmembrane</keyword>
<dbReference type="EMBL" id="LUCH01002472">
    <property type="protein sequence ID" value="KAF5401437.1"/>
    <property type="molecule type" value="Genomic_DNA"/>
</dbReference>